<keyword evidence="4" id="KW-1185">Reference proteome</keyword>
<evidence type="ECO:0000259" key="2">
    <source>
        <dbReference type="Pfam" id="PF00173"/>
    </source>
</evidence>
<proteinExistence type="predicted"/>
<evidence type="ECO:0000256" key="1">
    <source>
        <dbReference type="SAM" id="MobiDB-lite"/>
    </source>
</evidence>
<comment type="caution">
    <text evidence="3">The sequence shown here is derived from an EMBL/GenBank/DDBJ whole genome shotgun (WGS) entry which is preliminary data.</text>
</comment>
<dbReference type="InterPro" id="IPR036400">
    <property type="entry name" value="Cyt_B5-like_heme/steroid_sf"/>
</dbReference>
<feature type="domain" description="Cytochrome b5 heme-binding" evidence="2">
    <location>
        <begin position="270"/>
        <end position="296"/>
    </location>
</feature>
<organism evidence="3 4">
    <name type="scientific">Prorocentrum cordatum</name>
    <dbReference type="NCBI Taxonomy" id="2364126"/>
    <lineage>
        <taxon>Eukaryota</taxon>
        <taxon>Sar</taxon>
        <taxon>Alveolata</taxon>
        <taxon>Dinophyceae</taxon>
        <taxon>Prorocentrales</taxon>
        <taxon>Prorocentraceae</taxon>
        <taxon>Prorocentrum</taxon>
    </lineage>
</organism>
<dbReference type="SUPFAM" id="SSF55856">
    <property type="entry name" value="Cytochrome b5-like heme/steroid binding domain"/>
    <property type="match status" value="1"/>
</dbReference>
<dbReference type="Pfam" id="PF00173">
    <property type="entry name" value="Cyt-b5"/>
    <property type="match status" value="1"/>
</dbReference>
<evidence type="ECO:0000313" key="4">
    <source>
        <dbReference type="Proteomes" id="UP001189429"/>
    </source>
</evidence>
<reference evidence="3" key="1">
    <citation type="submission" date="2023-10" db="EMBL/GenBank/DDBJ databases">
        <authorList>
            <person name="Chen Y."/>
            <person name="Shah S."/>
            <person name="Dougan E. K."/>
            <person name="Thang M."/>
            <person name="Chan C."/>
        </authorList>
    </citation>
    <scope>NUCLEOTIDE SEQUENCE [LARGE SCALE GENOMIC DNA]</scope>
</reference>
<feature type="region of interest" description="Disordered" evidence="1">
    <location>
        <begin position="1"/>
        <end position="24"/>
    </location>
</feature>
<dbReference type="EMBL" id="CAUYUJ010006839">
    <property type="protein sequence ID" value="CAK0818837.1"/>
    <property type="molecule type" value="Genomic_DNA"/>
</dbReference>
<feature type="non-terminal residue" evidence="3">
    <location>
        <position position="1"/>
    </location>
</feature>
<protein>
    <recommendedName>
        <fullName evidence="2">Cytochrome b5 heme-binding domain-containing protein</fullName>
    </recommendedName>
</protein>
<name>A0ABN9RIC6_9DINO</name>
<dbReference type="Proteomes" id="UP001189429">
    <property type="component" value="Unassembled WGS sequence"/>
</dbReference>
<sequence>LEPLVARPAAMSAPRSPAGRRGATACRRWRGRGGGLAPRPLLRGGPAARLCWAVPGALERWTARGPEREPVIECEVPVEHGASGEDLEFDVVEVPVGLAFECGRVRAALRERLGAAADEELVEQLAERFAKGSGLDGGESEDAEPLLKLPWVDLAALAQLTYWYDRRPAMSPQAAGAGDAPKDERATEARFGRWTKKLSSNKVVYGAVALRHRTRAHLGAEVFRRPAGIDVTRLRTLQRAASLCGHDQLLAVVEETMHRLNPQNVARIPWAEVQRHNSKDDLWLLIDGRVYDVTPFPDPPSVVMFFF</sequence>
<dbReference type="Gene3D" id="3.10.120.10">
    <property type="entry name" value="Cytochrome b5-like heme/steroid binding domain"/>
    <property type="match status" value="1"/>
</dbReference>
<gene>
    <name evidence="3" type="ORF">PCOR1329_LOCUS20971</name>
</gene>
<evidence type="ECO:0000313" key="3">
    <source>
        <dbReference type="EMBL" id="CAK0818837.1"/>
    </source>
</evidence>
<accession>A0ABN9RIC6</accession>
<dbReference type="InterPro" id="IPR001199">
    <property type="entry name" value="Cyt_B5-like_heme/steroid-bd"/>
</dbReference>